<feature type="region of interest" description="Disordered" evidence="2">
    <location>
        <begin position="251"/>
        <end position="302"/>
    </location>
</feature>
<accession>A0AA38PE79</accession>
<evidence type="ECO:0000259" key="3">
    <source>
        <dbReference type="Pfam" id="PF02179"/>
    </source>
</evidence>
<evidence type="ECO:0000256" key="2">
    <source>
        <dbReference type="SAM" id="MobiDB-lite"/>
    </source>
</evidence>
<dbReference type="SUPFAM" id="SSF63491">
    <property type="entry name" value="BAG domain"/>
    <property type="match status" value="1"/>
</dbReference>
<keyword evidence="5" id="KW-1185">Reference proteome</keyword>
<evidence type="ECO:0000313" key="4">
    <source>
        <dbReference type="EMBL" id="KAJ3841299.1"/>
    </source>
</evidence>
<feature type="compositionally biased region" description="Low complexity" evidence="2">
    <location>
        <begin position="330"/>
        <end position="348"/>
    </location>
</feature>
<dbReference type="GO" id="GO:0051087">
    <property type="term" value="F:protein-folding chaperone binding"/>
    <property type="evidence" value="ECO:0007669"/>
    <property type="project" value="InterPro"/>
</dbReference>
<feature type="compositionally biased region" description="Basic and acidic residues" evidence="2">
    <location>
        <begin position="692"/>
        <end position="703"/>
    </location>
</feature>
<feature type="compositionally biased region" description="Basic and acidic residues" evidence="2">
    <location>
        <begin position="209"/>
        <end position="225"/>
    </location>
</feature>
<feature type="region of interest" description="Disordered" evidence="2">
    <location>
        <begin position="494"/>
        <end position="755"/>
    </location>
</feature>
<feature type="compositionally biased region" description="Polar residues" evidence="2">
    <location>
        <begin position="626"/>
        <end position="637"/>
    </location>
</feature>
<dbReference type="EMBL" id="MU806044">
    <property type="protein sequence ID" value="KAJ3841299.1"/>
    <property type="molecule type" value="Genomic_DNA"/>
</dbReference>
<dbReference type="InterPro" id="IPR003103">
    <property type="entry name" value="BAG_domain"/>
</dbReference>
<name>A0AA38PE79_9AGAR</name>
<gene>
    <name evidence="4" type="ORF">F5878DRAFT_610563</name>
</gene>
<reference evidence="4" key="1">
    <citation type="submission" date="2022-08" db="EMBL/GenBank/DDBJ databases">
        <authorList>
            <consortium name="DOE Joint Genome Institute"/>
            <person name="Min B."/>
            <person name="Riley R."/>
            <person name="Sierra-Patev S."/>
            <person name="Naranjo-Ortiz M."/>
            <person name="Looney B."/>
            <person name="Konkel Z."/>
            <person name="Slot J.C."/>
            <person name="Sakamoto Y."/>
            <person name="Steenwyk J.L."/>
            <person name="Rokas A."/>
            <person name="Carro J."/>
            <person name="Camarero S."/>
            <person name="Ferreira P."/>
            <person name="Molpeceres G."/>
            <person name="Ruiz-Duenas F.J."/>
            <person name="Serrano A."/>
            <person name="Henrissat B."/>
            <person name="Drula E."/>
            <person name="Hughes K.W."/>
            <person name="Mata J.L."/>
            <person name="Ishikawa N.K."/>
            <person name="Vargas-Isla R."/>
            <person name="Ushijima S."/>
            <person name="Smith C.A."/>
            <person name="Ahrendt S."/>
            <person name="Andreopoulos W."/>
            <person name="He G."/>
            <person name="Labutti K."/>
            <person name="Lipzen A."/>
            <person name="Ng V."/>
            <person name="Sandor L."/>
            <person name="Barry K."/>
            <person name="Martinez A.T."/>
            <person name="Xiao Y."/>
            <person name="Gibbons J.G."/>
            <person name="Terashima K."/>
            <person name="Hibbett D.S."/>
            <person name="Grigoriev I.V."/>
        </authorList>
    </citation>
    <scope>NUCLEOTIDE SEQUENCE</scope>
    <source>
        <strain evidence="4">TFB9207</strain>
    </source>
</reference>
<dbReference type="InterPro" id="IPR036533">
    <property type="entry name" value="BAG_dom_sf"/>
</dbReference>
<organism evidence="4 5">
    <name type="scientific">Lentinula raphanica</name>
    <dbReference type="NCBI Taxonomy" id="153919"/>
    <lineage>
        <taxon>Eukaryota</taxon>
        <taxon>Fungi</taxon>
        <taxon>Dikarya</taxon>
        <taxon>Basidiomycota</taxon>
        <taxon>Agaricomycotina</taxon>
        <taxon>Agaricomycetes</taxon>
        <taxon>Agaricomycetidae</taxon>
        <taxon>Agaricales</taxon>
        <taxon>Marasmiineae</taxon>
        <taxon>Omphalotaceae</taxon>
        <taxon>Lentinula</taxon>
    </lineage>
</organism>
<keyword evidence="1" id="KW-0175">Coiled coil</keyword>
<feature type="domain" description="BAG" evidence="3">
    <location>
        <begin position="440"/>
        <end position="486"/>
    </location>
</feature>
<feature type="coiled-coil region" evidence="1">
    <location>
        <begin position="107"/>
        <end position="153"/>
    </location>
</feature>
<dbReference type="Pfam" id="PF02179">
    <property type="entry name" value="BAG"/>
    <property type="match status" value="1"/>
</dbReference>
<feature type="compositionally biased region" description="Acidic residues" evidence="2">
    <location>
        <begin position="742"/>
        <end position="755"/>
    </location>
</feature>
<feature type="compositionally biased region" description="Low complexity" evidence="2">
    <location>
        <begin position="583"/>
        <end position="600"/>
    </location>
</feature>
<comment type="caution">
    <text evidence="4">The sequence shown here is derived from an EMBL/GenBank/DDBJ whole genome shotgun (WGS) entry which is preliminary data.</text>
</comment>
<dbReference type="Proteomes" id="UP001163846">
    <property type="component" value="Unassembled WGS sequence"/>
</dbReference>
<proteinExistence type="predicted"/>
<feature type="region of interest" description="Disordered" evidence="2">
    <location>
        <begin position="208"/>
        <end position="237"/>
    </location>
</feature>
<feature type="compositionally biased region" description="Polar residues" evidence="2">
    <location>
        <begin position="601"/>
        <end position="614"/>
    </location>
</feature>
<feature type="region of interest" description="Disordered" evidence="2">
    <location>
        <begin position="330"/>
        <end position="372"/>
    </location>
</feature>
<feature type="compositionally biased region" description="Basic and acidic residues" evidence="2">
    <location>
        <begin position="272"/>
        <end position="282"/>
    </location>
</feature>
<evidence type="ECO:0000313" key="5">
    <source>
        <dbReference type="Proteomes" id="UP001163846"/>
    </source>
</evidence>
<evidence type="ECO:0000256" key="1">
    <source>
        <dbReference type="SAM" id="Coils"/>
    </source>
</evidence>
<sequence length="755" mass="84340">MFRYQPTYFSSLPTDLGYPRPQYSRPRYLSPFTEQLRAAEAQREEEELLRRLEEIQLQKQQQERLRRRFPYDNYTPYHSSYFEDDELERSAFRRRQQELELDYLRRKQEEEARILALKRAEEELKLQQLAKLREEEEARVAALRRAAEQVNTARPSRSRKDHSCCDNSDELCQLFGPQCQQQKRPNHVQSEQPAFERLVSDLVQQLHYPQREREQTPKPVQEVRKTPSPAPRESVASPQTLEEVLRLMFDPQPHHTSHPVSEKASTPSKPVPQEKPKSEETVVSRPVSKSSEAHPVSPLSLKEQLEARLNNDRSNEIKDTIQAILTSLSSNPSASSASPAPAAVSEASTTKSNKGKEKAPEPQPTSTPTSGNAHKALENVRAIEASLIALQDDFEFPSDVDFSPAPSRSSSPVRDDVSFVSETDTPTLRKLAYTARNHPIRSYEQALSRLLARLDEIESHGNAEVRNSRKAVVARVEGALEELEQKVEARWNKWSKSHRVDREEEVVEESEKKEEISKVSSSPEGQVQVEDSPQDGATATVQTEVSPATESVSVVAIEPASVPPSSERLSYAEVVKQPDEEPASLPESSSTSESNVSSPSIDISQHLESSSDASLQGEEELVVSATEPSTIEPSSPTEDAEKPTSDSLPDDSEALPLSPSQPQASETTYPPVSSDSALSVETVRPLEIPSTPEDKPESDDHKGLTSIAGDESETEVVVDTFLLPQDTVADDQQQHLKKSERDSEDVGSDWSEVDA</sequence>
<feature type="compositionally biased region" description="Basic and acidic residues" evidence="2">
    <location>
        <begin position="732"/>
        <end position="741"/>
    </location>
</feature>
<protein>
    <recommendedName>
        <fullName evidence="3">BAG domain-containing protein</fullName>
    </recommendedName>
</protein>
<feature type="coiled-coil region" evidence="1">
    <location>
        <begin position="36"/>
        <end position="65"/>
    </location>
</feature>
<feature type="compositionally biased region" description="Polar residues" evidence="2">
    <location>
        <begin position="529"/>
        <end position="552"/>
    </location>
</feature>
<dbReference type="Gene3D" id="1.20.58.120">
    <property type="entry name" value="BAG domain"/>
    <property type="match status" value="1"/>
</dbReference>
<feature type="compositionally biased region" description="Polar residues" evidence="2">
    <location>
        <begin position="658"/>
        <end position="679"/>
    </location>
</feature>
<dbReference type="AlphaFoldDB" id="A0AA38PE79"/>